<reference evidence="1" key="1">
    <citation type="journal article" date="2021" name="New Phytol.">
        <title>Evolutionary innovations through gain and loss of genes in the ectomycorrhizal Boletales.</title>
        <authorList>
            <person name="Wu G."/>
            <person name="Miyauchi S."/>
            <person name="Morin E."/>
            <person name="Kuo A."/>
            <person name="Drula E."/>
            <person name="Varga T."/>
            <person name="Kohler A."/>
            <person name="Feng B."/>
            <person name="Cao Y."/>
            <person name="Lipzen A."/>
            <person name="Daum C."/>
            <person name="Hundley H."/>
            <person name="Pangilinan J."/>
            <person name="Johnson J."/>
            <person name="Barry K."/>
            <person name="LaButti K."/>
            <person name="Ng V."/>
            <person name="Ahrendt S."/>
            <person name="Min B."/>
            <person name="Choi I.G."/>
            <person name="Park H."/>
            <person name="Plett J.M."/>
            <person name="Magnuson J."/>
            <person name="Spatafora J.W."/>
            <person name="Nagy L.G."/>
            <person name="Henrissat B."/>
            <person name="Grigoriev I.V."/>
            <person name="Yang Z.L."/>
            <person name="Xu J."/>
            <person name="Martin F.M."/>
        </authorList>
    </citation>
    <scope>NUCLEOTIDE SEQUENCE</scope>
    <source>
        <strain evidence="1">KUC20120723A-06</strain>
    </source>
</reference>
<dbReference type="Proteomes" id="UP000790709">
    <property type="component" value="Unassembled WGS sequence"/>
</dbReference>
<keyword evidence="2" id="KW-1185">Reference proteome</keyword>
<evidence type="ECO:0000313" key="2">
    <source>
        <dbReference type="Proteomes" id="UP000790709"/>
    </source>
</evidence>
<name>A0ACB8B3E4_9AGAM</name>
<protein>
    <submittedName>
        <fullName evidence="1">Uncharacterized protein</fullName>
    </submittedName>
</protein>
<organism evidence="1 2">
    <name type="scientific">Leucogyrophana mollusca</name>
    <dbReference type="NCBI Taxonomy" id="85980"/>
    <lineage>
        <taxon>Eukaryota</taxon>
        <taxon>Fungi</taxon>
        <taxon>Dikarya</taxon>
        <taxon>Basidiomycota</taxon>
        <taxon>Agaricomycotina</taxon>
        <taxon>Agaricomycetes</taxon>
        <taxon>Agaricomycetidae</taxon>
        <taxon>Boletales</taxon>
        <taxon>Boletales incertae sedis</taxon>
        <taxon>Leucogyrophana</taxon>
    </lineage>
</organism>
<accession>A0ACB8B3E4</accession>
<proteinExistence type="predicted"/>
<evidence type="ECO:0000313" key="1">
    <source>
        <dbReference type="EMBL" id="KAH7920216.1"/>
    </source>
</evidence>
<gene>
    <name evidence="1" type="ORF">BV22DRAFT_818280</name>
</gene>
<comment type="caution">
    <text evidence="1">The sequence shown here is derived from an EMBL/GenBank/DDBJ whole genome shotgun (WGS) entry which is preliminary data.</text>
</comment>
<sequence length="77" mass="8586">MPTVYTPHVQRRTTSIRRLFSLRLSSGLIHSSPRTSHAHFLAVCSSPICHLLVSPHVICSSLLVGWMKTYLSTLLVS</sequence>
<dbReference type="EMBL" id="MU266596">
    <property type="protein sequence ID" value="KAH7920216.1"/>
    <property type="molecule type" value="Genomic_DNA"/>
</dbReference>